<feature type="transmembrane region" description="Helical" evidence="8">
    <location>
        <begin position="121"/>
        <end position="138"/>
    </location>
</feature>
<dbReference type="InterPro" id="IPR009613">
    <property type="entry name" value="LMF"/>
</dbReference>
<feature type="transmembrane region" description="Helical" evidence="8">
    <location>
        <begin position="94"/>
        <end position="112"/>
    </location>
</feature>
<comment type="function">
    <text evidence="8">Involved in the maturation of specific proteins in the endoplasmic reticulum.</text>
</comment>
<proteinExistence type="inferred from homology"/>
<feature type="transmembrane region" description="Helical" evidence="8">
    <location>
        <begin position="237"/>
        <end position="265"/>
    </location>
</feature>
<evidence type="ECO:0000256" key="1">
    <source>
        <dbReference type="ARBA" id="ARBA00004477"/>
    </source>
</evidence>
<reference evidence="11" key="1">
    <citation type="submission" date="2018-04" db="EMBL/GenBank/DDBJ databases">
        <authorList>
            <person name="Go L.Y."/>
            <person name="Mitchell J.A."/>
        </authorList>
    </citation>
    <scope>NUCLEOTIDE SEQUENCE</scope>
    <source>
        <tissue evidence="11">Whole organism</tissue>
    </source>
</reference>
<keyword evidence="5 8" id="KW-1133">Transmembrane helix</keyword>
<dbReference type="GO" id="GO:0005789">
    <property type="term" value="C:endoplasmic reticulum membrane"/>
    <property type="evidence" value="ECO:0007669"/>
    <property type="project" value="UniProtKB-SubCell"/>
</dbReference>
<feature type="transmembrane region" description="Helical" evidence="8">
    <location>
        <begin position="68"/>
        <end position="88"/>
    </location>
</feature>
<comment type="subcellular location">
    <subcellularLocation>
        <location evidence="1 8">Endoplasmic reticulum membrane</location>
        <topology evidence="1 8">Multi-pass membrane protein</topology>
    </subcellularLocation>
</comment>
<keyword evidence="4 8" id="KW-0256">Endoplasmic reticulum</keyword>
<feature type="transmembrane region" description="Helical" evidence="8">
    <location>
        <begin position="206"/>
        <end position="225"/>
    </location>
</feature>
<feature type="domain" description="Lipase maturation factor 1/2 C-terminal" evidence="10">
    <location>
        <begin position="418"/>
        <end position="553"/>
    </location>
</feature>
<evidence type="ECO:0000256" key="2">
    <source>
        <dbReference type="ARBA" id="ARBA00005512"/>
    </source>
</evidence>
<feature type="transmembrane region" description="Helical" evidence="8">
    <location>
        <begin position="332"/>
        <end position="350"/>
    </location>
</feature>
<evidence type="ECO:0000259" key="9">
    <source>
        <dbReference type="Pfam" id="PF06762"/>
    </source>
</evidence>
<evidence type="ECO:0000313" key="12">
    <source>
        <dbReference type="EMBL" id="SSX23877.1"/>
    </source>
</evidence>
<dbReference type="OMA" id="HYTPWSQ"/>
<evidence type="ECO:0000256" key="5">
    <source>
        <dbReference type="ARBA" id="ARBA00022989"/>
    </source>
</evidence>
<accession>A0A336M677</accession>
<dbReference type="PANTHER" id="PTHR14463:SF5">
    <property type="entry name" value="LIPASE MATURATION FACTOR 2"/>
    <property type="match status" value="1"/>
</dbReference>
<dbReference type="EMBL" id="UFQS01000391">
    <property type="protein sequence ID" value="SSX03512.1"/>
    <property type="molecule type" value="Genomic_DNA"/>
</dbReference>
<dbReference type="PANTHER" id="PTHR14463">
    <property type="entry name" value="LIPASE MATURATION FACTOR"/>
    <property type="match status" value="1"/>
</dbReference>
<dbReference type="VEuPathDB" id="VectorBase:CSON009783"/>
<evidence type="ECO:0000313" key="11">
    <source>
        <dbReference type="EMBL" id="SSX03512.1"/>
    </source>
</evidence>
<evidence type="ECO:0000256" key="4">
    <source>
        <dbReference type="ARBA" id="ARBA00022824"/>
    </source>
</evidence>
<name>A0A336M677_CULSO</name>
<feature type="transmembrane region" description="Helical" evidence="8">
    <location>
        <begin position="597"/>
        <end position="619"/>
    </location>
</feature>
<dbReference type="AlphaFoldDB" id="A0A336M677"/>
<evidence type="ECO:0000259" key="10">
    <source>
        <dbReference type="Pfam" id="PF25179"/>
    </source>
</evidence>
<dbReference type="InterPro" id="IPR057434">
    <property type="entry name" value="LMF1/2_N"/>
</dbReference>
<organism evidence="12">
    <name type="scientific">Culicoides sonorensis</name>
    <name type="common">Biting midge</name>
    <dbReference type="NCBI Taxonomy" id="179676"/>
    <lineage>
        <taxon>Eukaryota</taxon>
        <taxon>Metazoa</taxon>
        <taxon>Ecdysozoa</taxon>
        <taxon>Arthropoda</taxon>
        <taxon>Hexapoda</taxon>
        <taxon>Insecta</taxon>
        <taxon>Pterygota</taxon>
        <taxon>Neoptera</taxon>
        <taxon>Endopterygota</taxon>
        <taxon>Diptera</taxon>
        <taxon>Nematocera</taxon>
        <taxon>Chironomoidea</taxon>
        <taxon>Ceratopogonidae</taxon>
        <taxon>Ceratopogoninae</taxon>
        <taxon>Culicoides</taxon>
        <taxon>Monoculicoides</taxon>
    </lineage>
</organism>
<gene>
    <name evidence="12" type="primary">CSON009783</name>
</gene>
<keyword evidence="7" id="KW-0325">Glycoprotein</keyword>
<dbReference type="EMBL" id="UFQT01000391">
    <property type="protein sequence ID" value="SSX23877.1"/>
    <property type="molecule type" value="Genomic_DNA"/>
</dbReference>
<sequence>MQTKNLILRLVCLIYLIAFCNFLKQNSGLFGDDGVLPARILLEGKSHYINFFNHPVLQHFTSLLGGDVTCSLDLVAMIGSFIALAGFVSQKFCIFPTFVVLWILYFSLVQVTQDFIHQSDLLLLEAGFYCFMLTPFFVGGKRSLVDGIGLVMIRYLLFRFMFSSGAVKLASGCTFWWDLTGLKQHFETLPLPTFLSWYSYHMPENYLKLSTVFVYLSELVCPWLFFFPNGTIRKFAFYWQIFLQFHIIITGNYGFLNYLITALLFSLLDSDDLNTSKGKHKKRDSIGLIWTGMVLAFIAYICLKYFGLTLNNGEIYTKIQFSKTQYNDTLKVLVQLGPLVATCAVILTFLKTIISNQITKAEHLFTKLLQIINVLVYTIIAIGIIALSTVPHGNITPTTNITQTPMGKYYRAIHPFKIINEYGLHLRKMRPKRMEIIFEHSQSLEGPWYEYPFLYKPYDINLPMPFSGPYFSRLDFKLYDAADSTYWHEIWINSMAYRLLQNKRDVLSLLGVKQKIHPEPVYVRGALYKFKYTAWTTREGPYWVRQPYADYFPPLALNDSSLHSQMKKLQIPLGGFKTKINHNNVVKQIIQMIGAQILLLEGSFFIFAVITASFAVLIARKSFT</sequence>
<feature type="domain" description="Lipase maturation factor 1/2 N-terminal" evidence="9">
    <location>
        <begin position="117"/>
        <end position="273"/>
    </location>
</feature>
<evidence type="ECO:0000256" key="8">
    <source>
        <dbReference type="RuleBase" id="RU361229"/>
    </source>
</evidence>
<keyword evidence="6 8" id="KW-0472">Membrane</keyword>
<evidence type="ECO:0000256" key="7">
    <source>
        <dbReference type="ARBA" id="ARBA00023180"/>
    </source>
</evidence>
<reference evidence="12" key="2">
    <citation type="submission" date="2018-07" db="EMBL/GenBank/DDBJ databases">
        <authorList>
            <person name="Quirk P.G."/>
            <person name="Krulwich T.A."/>
        </authorList>
    </citation>
    <scope>NUCLEOTIDE SEQUENCE</scope>
</reference>
<feature type="transmembrane region" description="Helical" evidence="8">
    <location>
        <begin position="6"/>
        <end position="23"/>
    </location>
</feature>
<dbReference type="Pfam" id="PF25179">
    <property type="entry name" value="LMF1_C"/>
    <property type="match status" value="1"/>
</dbReference>
<protein>
    <recommendedName>
        <fullName evidence="8">Lipase maturation factor</fullName>
    </recommendedName>
</protein>
<dbReference type="GO" id="GO:0051604">
    <property type="term" value="P:protein maturation"/>
    <property type="evidence" value="ECO:0007669"/>
    <property type="project" value="InterPro"/>
</dbReference>
<evidence type="ECO:0000256" key="3">
    <source>
        <dbReference type="ARBA" id="ARBA00022692"/>
    </source>
</evidence>
<dbReference type="Pfam" id="PF06762">
    <property type="entry name" value="LMF1"/>
    <property type="match status" value="1"/>
</dbReference>
<feature type="transmembrane region" description="Helical" evidence="8">
    <location>
        <begin position="371"/>
        <end position="390"/>
    </location>
</feature>
<feature type="transmembrane region" description="Helical" evidence="8">
    <location>
        <begin position="286"/>
        <end position="306"/>
    </location>
</feature>
<keyword evidence="3 8" id="KW-0812">Transmembrane</keyword>
<dbReference type="InterPro" id="IPR057433">
    <property type="entry name" value="LMF1/2_C"/>
</dbReference>
<comment type="similarity">
    <text evidence="2 8">Belongs to the lipase maturation factor family.</text>
</comment>
<evidence type="ECO:0000256" key="6">
    <source>
        <dbReference type="ARBA" id="ARBA00023136"/>
    </source>
</evidence>